<name>A0A146K259_9EUKA</name>
<accession>A0A146K259</accession>
<protein>
    <submittedName>
        <fullName evidence="1">Uncharacterized protein</fullName>
    </submittedName>
</protein>
<feature type="non-terminal residue" evidence="1">
    <location>
        <position position="1"/>
    </location>
</feature>
<sequence length="574" mass="67290">FYPCQLPSLNNLTPLKLLFEFNLKTYEIDNIELATSIIDELKQKHANMMQIKSYQTILEYYQVISYVKANFPVEIIIIKTEWQHLNGLLINKKIDEEIQTVLFKMLTEVQSAPLDAQQIFSQQYQIACELDLIKIYRQPLTERYVKSATTLVTARFLEMSIINFINDSKFKEDKIPLPTLNIQTPSAKINSESDPIVVQHIFERLLQLNELYTQLRKHCHEDFIKQADLRILICQKLPFYVQALTCVKHSPRFANQQIQLAISKFNETFSENQALLQQEFFYFRDCFMNLQKHISDIQLEQIPVYLLEQPKKVQIEVYPAGLGKSMQELHQKVAGNAVKYRALLQQIQTQFKQKMNDMQKSLQMQFELIENPEYLKNLTNLQNLVAQAKTVAENKSQLEKIIQSHPQTAQLSQYCFNQSEYILKMVEQIQLKTQIQVDKTMLLLEDSYSDLNLLLADNLQLLQLIIDFQQFKSYVCEQFNVKPGQKISEKMMKNMEEQLNKFINKAQPNTEEYYAKDKQFMQFYEQICQQMELAKQNDPQTMAKAIQDVQMMIVGLDVSLQKLAEAIQGVMNQQ</sequence>
<reference evidence="1" key="1">
    <citation type="submission" date="2015-07" db="EMBL/GenBank/DDBJ databases">
        <title>Adaptation to a free-living lifestyle via gene acquisitions in the diplomonad Trepomonas sp. PC1.</title>
        <authorList>
            <person name="Xu F."/>
            <person name="Jerlstrom-Hultqvist J."/>
            <person name="Kolisko M."/>
            <person name="Simpson A.G.B."/>
            <person name="Roger A.J."/>
            <person name="Svard S.G."/>
            <person name="Andersson J.O."/>
        </authorList>
    </citation>
    <scope>NUCLEOTIDE SEQUENCE</scope>
    <source>
        <strain evidence="1">PC1</strain>
    </source>
</reference>
<gene>
    <name evidence="1" type="ORF">TPC1_30510</name>
</gene>
<proteinExistence type="predicted"/>
<dbReference type="AlphaFoldDB" id="A0A146K259"/>
<organism evidence="1">
    <name type="scientific">Trepomonas sp. PC1</name>
    <dbReference type="NCBI Taxonomy" id="1076344"/>
    <lineage>
        <taxon>Eukaryota</taxon>
        <taxon>Metamonada</taxon>
        <taxon>Diplomonadida</taxon>
        <taxon>Hexamitidae</taxon>
        <taxon>Hexamitinae</taxon>
        <taxon>Trepomonas</taxon>
    </lineage>
</organism>
<dbReference type="EMBL" id="GDID01006611">
    <property type="protein sequence ID" value="JAP89995.1"/>
    <property type="molecule type" value="Transcribed_RNA"/>
</dbReference>
<evidence type="ECO:0000313" key="1">
    <source>
        <dbReference type="EMBL" id="JAP89995.1"/>
    </source>
</evidence>